<dbReference type="AlphaFoldDB" id="A0A814AJF4"/>
<evidence type="ECO:0000256" key="1">
    <source>
        <dbReference type="ARBA" id="ARBA00005641"/>
    </source>
</evidence>
<name>A0A814AJF4_9BILA</name>
<comment type="caution">
    <text evidence="6">The sequence shown here is derived from an EMBL/GenBank/DDBJ whole genome shotgun (WGS) entry which is preliminary data.</text>
</comment>
<dbReference type="OrthoDB" id="442731at2759"/>
<dbReference type="Pfam" id="PF13516">
    <property type="entry name" value="LRR_6"/>
    <property type="match status" value="2"/>
</dbReference>
<dbReference type="InterPro" id="IPR001611">
    <property type="entry name" value="Leu-rich_rpt"/>
</dbReference>
<dbReference type="GO" id="GO:0004553">
    <property type="term" value="F:hydrolase activity, hydrolyzing O-glycosyl compounds"/>
    <property type="evidence" value="ECO:0007669"/>
    <property type="project" value="InterPro"/>
</dbReference>
<keyword evidence="2 4" id="KW-0378">Hydrolase</keyword>
<keyword evidence="8" id="KW-1185">Reference proteome</keyword>
<evidence type="ECO:0000256" key="3">
    <source>
        <dbReference type="ARBA" id="ARBA00023295"/>
    </source>
</evidence>
<dbReference type="SMART" id="SM00368">
    <property type="entry name" value="LRR_RI"/>
    <property type="match status" value="2"/>
</dbReference>
<dbReference type="Gene3D" id="3.20.20.80">
    <property type="entry name" value="Glycosidases"/>
    <property type="match status" value="1"/>
</dbReference>
<reference evidence="6" key="1">
    <citation type="submission" date="2021-02" db="EMBL/GenBank/DDBJ databases">
        <authorList>
            <person name="Nowell W R."/>
        </authorList>
    </citation>
    <scope>NUCLEOTIDE SEQUENCE</scope>
</reference>
<dbReference type="SUPFAM" id="SSF51445">
    <property type="entry name" value="(Trans)glycosidases"/>
    <property type="match status" value="1"/>
</dbReference>
<sequence>MGDKGAQHLADALRTNTIITTLNLGSNQIGDKGAQYLADALRSNTTLSTLDLKRNKIGAVGAQHLADALRNNTYNNVNDMLQALEKILIDCSKTYVPYKDITVEPRDQIWFDAKLRILYTKKLKHTLGRGRTTAIPALYNSQKQVIVDVQEKTEILNSYFAEVTTWTGPNIDPKIADALPESMVILVISDITAHHFPFSTVGRHIIDSTGQTLKFSCVNWPGSMETLMPEGLQHNSVNNIVLLIKAMGFNCVRLTFSIDMTLSKNQNITALESLQMQSLGSAVSGFQLYNPTLLDETVLSVFNIVLDALEQQDILILLDNHVSKAMWCCSDSDGNGFWNDKYFDPIEWENSLRLMSLIARQKHHIVAISLRNELRGSRQNLPDWYKYVLIGVIDTIHQTNPDILIVISGLNYDLDLSFIRYTPVQDLLPEPIKSKIVYEGHWYSWSNYGHSSECTKMQNGVEDAWGYITTENEKYTAPIWLTEFGTNVDNFVGDNYINCVSQYVQNKNISWAYWVLAGSYYIRDGTPEFHESFGLLSDD</sequence>
<accession>A0A814AJF4</accession>
<evidence type="ECO:0000259" key="5">
    <source>
        <dbReference type="Pfam" id="PF00150"/>
    </source>
</evidence>
<gene>
    <name evidence="6" type="ORF">GPM918_LOCUS9278</name>
    <name evidence="7" type="ORF">SRO942_LOCUS9279</name>
</gene>
<evidence type="ECO:0000313" key="8">
    <source>
        <dbReference type="Proteomes" id="UP000663829"/>
    </source>
</evidence>
<dbReference type="Proteomes" id="UP000681722">
    <property type="component" value="Unassembled WGS sequence"/>
</dbReference>
<dbReference type="InterPro" id="IPR032675">
    <property type="entry name" value="LRR_dom_sf"/>
</dbReference>
<dbReference type="PANTHER" id="PTHR31263:SF0">
    <property type="entry name" value="CELLULASE FAMILY PROTEIN (AFU_ORTHOLOGUE AFUA_5G14560)"/>
    <property type="match status" value="1"/>
</dbReference>
<evidence type="ECO:0000313" key="6">
    <source>
        <dbReference type="EMBL" id="CAF0913634.1"/>
    </source>
</evidence>
<dbReference type="PANTHER" id="PTHR31263">
    <property type="entry name" value="CELLULASE FAMILY PROTEIN (AFU_ORTHOLOGUE AFUA_5G14560)"/>
    <property type="match status" value="1"/>
</dbReference>
<dbReference type="InterPro" id="IPR017853">
    <property type="entry name" value="GH"/>
</dbReference>
<comment type="similarity">
    <text evidence="1 4">Belongs to the glycosyl hydrolase 5 (cellulase A) family.</text>
</comment>
<dbReference type="GO" id="GO:0000272">
    <property type="term" value="P:polysaccharide catabolic process"/>
    <property type="evidence" value="ECO:0007669"/>
    <property type="project" value="InterPro"/>
</dbReference>
<evidence type="ECO:0000313" key="7">
    <source>
        <dbReference type="EMBL" id="CAF3694246.1"/>
    </source>
</evidence>
<dbReference type="SUPFAM" id="SSF52047">
    <property type="entry name" value="RNI-like"/>
    <property type="match status" value="1"/>
</dbReference>
<organism evidence="6 8">
    <name type="scientific">Didymodactylos carnosus</name>
    <dbReference type="NCBI Taxonomy" id="1234261"/>
    <lineage>
        <taxon>Eukaryota</taxon>
        <taxon>Metazoa</taxon>
        <taxon>Spiralia</taxon>
        <taxon>Gnathifera</taxon>
        <taxon>Rotifera</taxon>
        <taxon>Eurotatoria</taxon>
        <taxon>Bdelloidea</taxon>
        <taxon>Philodinida</taxon>
        <taxon>Philodinidae</taxon>
        <taxon>Didymodactylos</taxon>
    </lineage>
</organism>
<dbReference type="Proteomes" id="UP000663829">
    <property type="component" value="Unassembled WGS sequence"/>
</dbReference>
<dbReference type="Pfam" id="PF00150">
    <property type="entry name" value="Cellulase"/>
    <property type="match status" value="1"/>
</dbReference>
<proteinExistence type="inferred from homology"/>
<feature type="domain" description="Glycoside hydrolase family 5" evidence="5">
    <location>
        <begin position="236"/>
        <end position="516"/>
    </location>
</feature>
<dbReference type="EMBL" id="CAJOBC010001708">
    <property type="protein sequence ID" value="CAF3694246.1"/>
    <property type="molecule type" value="Genomic_DNA"/>
</dbReference>
<keyword evidence="3 4" id="KW-0326">Glycosidase</keyword>
<evidence type="ECO:0000256" key="2">
    <source>
        <dbReference type="ARBA" id="ARBA00022801"/>
    </source>
</evidence>
<dbReference type="Gene3D" id="3.80.10.10">
    <property type="entry name" value="Ribonuclease Inhibitor"/>
    <property type="match status" value="1"/>
</dbReference>
<protein>
    <recommendedName>
        <fullName evidence="5">Glycoside hydrolase family 5 domain-containing protein</fullName>
    </recommendedName>
</protein>
<dbReference type="EMBL" id="CAJNOQ010001708">
    <property type="protein sequence ID" value="CAF0913634.1"/>
    <property type="molecule type" value="Genomic_DNA"/>
</dbReference>
<dbReference type="InterPro" id="IPR001547">
    <property type="entry name" value="Glyco_hydro_5"/>
</dbReference>
<evidence type="ECO:0000256" key="4">
    <source>
        <dbReference type="RuleBase" id="RU361153"/>
    </source>
</evidence>